<dbReference type="RefSeq" id="XP_033659191.1">
    <property type="nucleotide sequence ID" value="XM_033810210.1"/>
</dbReference>
<evidence type="ECO:0000313" key="2">
    <source>
        <dbReference type="Proteomes" id="UP000799537"/>
    </source>
</evidence>
<protein>
    <submittedName>
        <fullName evidence="1">Uncharacterized protein</fullName>
    </submittedName>
</protein>
<dbReference type="AlphaFoldDB" id="A0A6A6BXL6"/>
<dbReference type="GeneID" id="54563482"/>
<name>A0A6A6BXL6_ZASCE</name>
<dbReference type="Proteomes" id="UP000799537">
    <property type="component" value="Unassembled WGS sequence"/>
</dbReference>
<evidence type="ECO:0000313" key="1">
    <source>
        <dbReference type="EMBL" id="KAF2158302.1"/>
    </source>
</evidence>
<dbReference type="EMBL" id="ML993716">
    <property type="protein sequence ID" value="KAF2158302.1"/>
    <property type="molecule type" value="Genomic_DNA"/>
</dbReference>
<accession>A0A6A6BXL6</accession>
<keyword evidence="2" id="KW-1185">Reference proteome</keyword>
<reference evidence="1" key="1">
    <citation type="journal article" date="2020" name="Stud. Mycol.">
        <title>101 Dothideomycetes genomes: a test case for predicting lifestyles and emergence of pathogens.</title>
        <authorList>
            <person name="Haridas S."/>
            <person name="Albert R."/>
            <person name="Binder M."/>
            <person name="Bloem J."/>
            <person name="Labutti K."/>
            <person name="Salamov A."/>
            <person name="Andreopoulos B."/>
            <person name="Baker S."/>
            <person name="Barry K."/>
            <person name="Bills G."/>
            <person name="Bluhm B."/>
            <person name="Cannon C."/>
            <person name="Castanera R."/>
            <person name="Culley D."/>
            <person name="Daum C."/>
            <person name="Ezra D."/>
            <person name="Gonzalez J."/>
            <person name="Henrissat B."/>
            <person name="Kuo A."/>
            <person name="Liang C."/>
            <person name="Lipzen A."/>
            <person name="Lutzoni F."/>
            <person name="Magnuson J."/>
            <person name="Mondo S."/>
            <person name="Nolan M."/>
            <person name="Ohm R."/>
            <person name="Pangilinan J."/>
            <person name="Park H.-J."/>
            <person name="Ramirez L."/>
            <person name="Alfaro M."/>
            <person name="Sun H."/>
            <person name="Tritt A."/>
            <person name="Yoshinaga Y."/>
            <person name="Zwiers L.-H."/>
            <person name="Turgeon B."/>
            <person name="Goodwin S."/>
            <person name="Spatafora J."/>
            <person name="Crous P."/>
            <person name="Grigoriev I."/>
        </authorList>
    </citation>
    <scope>NUCLEOTIDE SEQUENCE</scope>
    <source>
        <strain evidence="1">ATCC 36951</strain>
    </source>
</reference>
<proteinExistence type="predicted"/>
<organism evidence="1 2">
    <name type="scientific">Zasmidium cellare ATCC 36951</name>
    <dbReference type="NCBI Taxonomy" id="1080233"/>
    <lineage>
        <taxon>Eukaryota</taxon>
        <taxon>Fungi</taxon>
        <taxon>Dikarya</taxon>
        <taxon>Ascomycota</taxon>
        <taxon>Pezizomycotina</taxon>
        <taxon>Dothideomycetes</taxon>
        <taxon>Dothideomycetidae</taxon>
        <taxon>Mycosphaerellales</taxon>
        <taxon>Mycosphaerellaceae</taxon>
        <taxon>Zasmidium</taxon>
    </lineage>
</organism>
<gene>
    <name evidence="1" type="ORF">M409DRAFT_31171</name>
</gene>
<sequence>MAEVEIRMELDKTPRNEFMLDASIFPLAFLPTYLKHLRARQCTWLPKNVTGYREPFYPLDRVGCIRYDVAVGDLKLDSTQPAFQRCLDTVQAAIRELDTYPNRIRALAYGYDGTPSSSLARLDLIGEPAVVDKPLMSTAEWVEGAIARIAWSFYRSFHLFSVRGRQAFDIDSSGTEWMWEVVHALQLLVRSVRLCAPDLLKTALGARVYGHTASMIFTVMSLSRSHTSSAWSRLPLSLQSCHHHVCACALEGEFAIGYPRPANAIFAEIEVRPPPGVGVHVWLCIMHFVSLNHYLLPDIDCADDVDTCLQMLGKVQRARRAAFLPDDAYLDHDIAVLTALYNEWSAWETLSENEGEDEEEGEEFVPALLRDIEEEFQGDVFTIVESRLSSEPRNDRFPVRIVRGVGDTATVDAIGVLEGRSFVEDDFGL</sequence>